<sequence>MQALQAEVQKSGASSSEDLDEHTKEKSIAKMKNDIEWEFSKVQGFECRDCEVKGTYRREAWSMALSQSRVTSIGQIILQSGEGYWMSVRKSDSIQVEEPGNEVIDLKVNLV</sequence>
<keyword evidence="2" id="KW-1185">Reference proteome</keyword>
<protein>
    <submittedName>
        <fullName evidence="1">Uncharacterized protein</fullName>
    </submittedName>
</protein>
<dbReference type="Proteomes" id="UP000309997">
    <property type="component" value="Unassembled WGS sequence"/>
</dbReference>
<dbReference type="EMBL" id="RCHU02000008">
    <property type="protein sequence ID" value="KAL3582322.1"/>
    <property type="molecule type" value="Genomic_DNA"/>
</dbReference>
<evidence type="ECO:0000313" key="1">
    <source>
        <dbReference type="EMBL" id="KAL3582322.1"/>
    </source>
</evidence>
<comment type="caution">
    <text evidence="1">The sequence shown here is derived from an EMBL/GenBank/DDBJ whole genome shotgun (WGS) entry which is preliminary data.</text>
</comment>
<reference evidence="1 2" key="1">
    <citation type="journal article" date="2024" name="Plant Biotechnol. J.">
        <title>Genome and CRISPR/Cas9 system of a widespread forest tree (Populus alba) in the world.</title>
        <authorList>
            <person name="Liu Y.J."/>
            <person name="Jiang P.F."/>
            <person name="Han X.M."/>
            <person name="Li X.Y."/>
            <person name="Wang H.M."/>
            <person name="Wang Y.J."/>
            <person name="Wang X.X."/>
            <person name="Zeng Q.Y."/>
        </authorList>
    </citation>
    <scope>NUCLEOTIDE SEQUENCE [LARGE SCALE GENOMIC DNA]</scope>
    <source>
        <strain evidence="2">cv. PAL-ZL1</strain>
    </source>
</reference>
<name>A0ACC4BVZ8_POPAL</name>
<evidence type="ECO:0000313" key="2">
    <source>
        <dbReference type="Proteomes" id="UP000309997"/>
    </source>
</evidence>
<proteinExistence type="predicted"/>
<gene>
    <name evidence="1" type="ORF">D5086_016654</name>
</gene>
<organism evidence="1 2">
    <name type="scientific">Populus alba</name>
    <name type="common">White poplar</name>
    <dbReference type="NCBI Taxonomy" id="43335"/>
    <lineage>
        <taxon>Eukaryota</taxon>
        <taxon>Viridiplantae</taxon>
        <taxon>Streptophyta</taxon>
        <taxon>Embryophyta</taxon>
        <taxon>Tracheophyta</taxon>
        <taxon>Spermatophyta</taxon>
        <taxon>Magnoliopsida</taxon>
        <taxon>eudicotyledons</taxon>
        <taxon>Gunneridae</taxon>
        <taxon>Pentapetalae</taxon>
        <taxon>rosids</taxon>
        <taxon>fabids</taxon>
        <taxon>Malpighiales</taxon>
        <taxon>Salicaceae</taxon>
        <taxon>Saliceae</taxon>
        <taxon>Populus</taxon>
    </lineage>
</organism>
<accession>A0ACC4BVZ8</accession>